<reference evidence="5" key="1">
    <citation type="submission" date="2022-06" db="EMBL/GenBank/DDBJ databases">
        <title>Genome Sequence of Candolleomyces eurysporus.</title>
        <authorList>
            <person name="Buettner E."/>
        </authorList>
    </citation>
    <scope>NUCLEOTIDE SEQUENCE</scope>
    <source>
        <strain evidence="5">VTCC 930004</strain>
    </source>
</reference>
<dbReference type="SUPFAM" id="SSF52540">
    <property type="entry name" value="P-loop containing nucleoside triphosphate hydrolases"/>
    <property type="match status" value="1"/>
</dbReference>
<dbReference type="SUPFAM" id="SSF48403">
    <property type="entry name" value="Ankyrin repeat"/>
    <property type="match status" value="1"/>
</dbReference>
<evidence type="ECO:0000313" key="5">
    <source>
        <dbReference type="EMBL" id="KAJ2926885.1"/>
    </source>
</evidence>
<accession>A0A9W8MCF6</accession>
<evidence type="ECO:0000259" key="4">
    <source>
        <dbReference type="Pfam" id="PF24883"/>
    </source>
</evidence>
<protein>
    <recommendedName>
        <fullName evidence="7">NACHT domain-containing protein</fullName>
    </recommendedName>
</protein>
<comment type="caution">
    <text evidence="5">The sequence shown here is derived from an EMBL/GenBank/DDBJ whole genome shotgun (WGS) entry which is preliminary data.</text>
</comment>
<feature type="domain" description="Nephrocystin 3-like N-terminal" evidence="4">
    <location>
        <begin position="183"/>
        <end position="353"/>
    </location>
</feature>
<dbReference type="PANTHER" id="PTHR10039:SF16">
    <property type="entry name" value="GPI INOSITOL-DEACYLASE"/>
    <property type="match status" value="1"/>
</dbReference>
<feature type="repeat" description="ANK" evidence="2">
    <location>
        <begin position="834"/>
        <end position="866"/>
    </location>
</feature>
<keyword evidence="6" id="KW-1185">Reference proteome</keyword>
<sequence length="1120" mass="127815">MEVAASCIAFIDFALKLTLAIGEYQKSVRNYPKALDDLHAELGLIQENLEKLVQLIKRQPDASYAHLANPKGPLKRCQEELEDLLKGIRKRLTPKEGKGRWKFWCHVRRLLWPLTETSIQSYLGVVQRYSSHFILAVNIDTNAGVAELREAERTSKYSKVLRWLSTIEFYKRHEILWQLRQHDTGTWMLKNLQYRMWVSDKFPGSVLWLNGIHGCGKSVLISMIIGDAILADKVKKGNVGSAFLYCHFDEPETTNGSAILRSILVQLLSQQMDKAEDMLKEFERRMNLGQGVPSDLDDLMGKILQASAFYDKATIILDALDECDIQVREKLISRLVKLPVDSNGRVKLLLSSRPELDIRELLLSEPEPKYQNTVNIISLSDEHQNLNRDLYSYVNGCFQTQRRLKKIQDPLRTEIITVILQRATFFQLVRSQLDQIQRCRSEESIQAVLADLPTDLNSTYARILKQIERQEDVNLAIHTFLWLATAKRVLSLGEVVESLSVTPTSTKLPTKLPILRETELIEICGSLVTHDERTDRFSLSHFSVKEFLTSDWISQNVDVSHFYIRKALAEEKLAVATLTYLAYQDFQRELPHARPRPRHEAKLLEYSAGYWTEHAKALSLARARGDRGGDQLILLDDDDVASDHVYNLTEQLLLHSDYRGNYRTFLQVRLHSEPLEQSQNMTHVIKAYDPDLCPLYYPVLCGLTTTVERFVTQHPDWLDEPIGSYGTPLIIAVGQNDTAMIQCLLRLGADIDKACRTQLWNEIRPLYYAVYLSNFESTRLLIGEGANIDLGARYIDNHSKFNSPLLHSPAYWGNAKMMKALIDAGAQVCGGEDKGIRALQWAVHSGSLDTVKLVVESGCDLRLKAPSGKTALQQALELRNDDIIMYLLSKIQQRPAVEALDNVSAEELRWAQGKSWYPQLIQLLQHSLVRTESTSSNPSDVWQVYSILTRSLGLPRRIALVIMDYGEHWVKTNARREEEVVVRETTQDQAYISLIASGPVRRVSFRTISHDQGFSGEPENHGKYSGSHTWFEAGVVHQGLTQSVDEQRRMRMLVQRNVCADRDWRTHLNDWVYTAPAPEMKEWFSSIKAADVVGLYPRAQFPGWANSVKEARMDMWCALV</sequence>
<dbReference type="SMART" id="SM00248">
    <property type="entry name" value="ANK"/>
    <property type="match status" value="5"/>
</dbReference>
<dbReference type="Pfam" id="PF24883">
    <property type="entry name" value="NPHP3_N"/>
    <property type="match status" value="1"/>
</dbReference>
<dbReference type="EMBL" id="JANBPK010001043">
    <property type="protein sequence ID" value="KAJ2926885.1"/>
    <property type="molecule type" value="Genomic_DNA"/>
</dbReference>
<evidence type="ECO:0000256" key="1">
    <source>
        <dbReference type="ARBA" id="ARBA00022737"/>
    </source>
</evidence>
<dbReference type="PANTHER" id="PTHR10039">
    <property type="entry name" value="AMELOGENIN"/>
    <property type="match status" value="1"/>
</dbReference>
<feature type="domain" description="GPI inositol-deacylase winged helix" evidence="3">
    <location>
        <begin position="476"/>
        <end position="553"/>
    </location>
</feature>
<evidence type="ECO:0000256" key="2">
    <source>
        <dbReference type="PROSITE-ProRule" id="PRU00023"/>
    </source>
</evidence>
<evidence type="ECO:0000259" key="3">
    <source>
        <dbReference type="Pfam" id="PF22939"/>
    </source>
</evidence>
<dbReference type="InterPro" id="IPR036770">
    <property type="entry name" value="Ankyrin_rpt-contain_sf"/>
</dbReference>
<organism evidence="5 6">
    <name type="scientific">Candolleomyces eurysporus</name>
    <dbReference type="NCBI Taxonomy" id="2828524"/>
    <lineage>
        <taxon>Eukaryota</taxon>
        <taxon>Fungi</taxon>
        <taxon>Dikarya</taxon>
        <taxon>Basidiomycota</taxon>
        <taxon>Agaricomycotina</taxon>
        <taxon>Agaricomycetes</taxon>
        <taxon>Agaricomycetidae</taxon>
        <taxon>Agaricales</taxon>
        <taxon>Agaricineae</taxon>
        <taxon>Psathyrellaceae</taxon>
        <taxon>Candolleomyces</taxon>
    </lineage>
</organism>
<name>A0A9W8MCF6_9AGAR</name>
<dbReference type="InterPro" id="IPR054471">
    <property type="entry name" value="GPIID_WHD"/>
</dbReference>
<evidence type="ECO:0000313" key="6">
    <source>
        <dbReference type="Proteomes" id="UP001140091"/>
    </source>
</evidence>
<dbReference type="Proteomes" id="UP001140091">
    <property type="component" value="Unassembled WGS sequence"/>
</dbReference>
<dbReference type="InterPro" id="IPR027417">
    <property type="entry name" value="P-loop_NTPase"/>
</dbReference>
<keyword evidence="1" id="KW-0677">Repeat</keyword>
<feature type="non-terminal residue" evidence="5">
    <location>
        <position position="1"/>
    </location>
</feature>
<dbReference type="InterPro" id="IPR002110">
    <property type="entry name" value="Ankyrin_rpt"/>
</dbReference>
<keyword evidence="2" id="KW-0040">ANK repeat</keyword>
<feature type="repeat" description="ANK" evidence="2">
    <location>
        <begin position="724"/>
        <end position="756"/>
    </location>
</feature>
<proteinExistence type="predicted"/>
<gene>
    <name evidence="5" type="ORF">H1R20_g10217</name>
</gene>
<dbReference type="Pfam" id="PF22939">
    <property type="entry name" value="WHD_GPIID"/>
    <property type="match status" value="1"/>
</dbReference>
<dbReference type="Pfam" id="PF12796">
    <property type="entry name" value="Ank_2"/>
    <property type="match status" value="1"/>
</dbReference>
<dbReference type="AlphaFoldDB" id="A0A9W8MCF6"/>
<dbReference type="Gene3D" id="3.40.50.300">
    <property type="entry name" value="P-loop containing nucleotide triphosphate hydrolases"/>
    <property type="match status" value="1"/>
</dbReference>
<dbReference type="Gene3D" id="1.25.40.20">
    <property type="entry name" value="Ankyrin repeat-containing domain"/>
    <property type="match status" value="1"/>
</dbReference>
<dbReference type="OrthoDB" id="7464126at2759"/>
<evidence type="ECO:0008006" key="7">
    <source>
        <dbReference type="Google" id="ProtNLM"/>
    </source>
</evidence>
<feature type="repeat" description="ANK" evidence="2">
    <location>
        <begin position="761"/>
        <end position="793"/>
    </location>
</feature>
<dbReference type="InterPro" id="IPR056884">
    <property type="entry name" value="NPHP3-like_N"/>
</dbReference>
<dbReference type="PROSITE" id="PS50088">
    <property type="entry name" value="ANK_REPEAT"/>
    <property type="match status" value="3"/>
</dbReference>